<evidence type="ECO:0000313" key="1">
    <source>
        <dbReference type="EMBL" id="KAK5952235.1"/>
    </source>
</evidence>
<comment type="caution">
    <text evidence="1">The sequence shown here is derived from an EMBL/GenBank/DDBJ whole genome shotgun (WGS) entry which is preliminary data.</text>
</comment>
<keyword evidence="2" id="KW-1185">Reference proteome</keyword>
<evidence type="ECO:0000313" key="2">
    <source>
        <dbReference type="Proteomes" id="UP001316803"/>
    </source>
</evidence>
<dbReference type="Proteomes" id="UP001316803">
    <property type="component" value="Unassembled WGS sequence"/>
</dbReference>
<organism evidence="1 2">
    <name type="scientific">Knufia fluminis</name>
    <dbReference type="NCBI Taxonomy" id="191047"/>
    <lineage>
        <taxon>Eukaryota</taxon>
        <taxon>Fungi</taxon>
        <taxon>Dikarya</taxon>
        <taxon>Ascomycota</taxon>
        <taxon>Pezizomycotina</taxon>
        <taxon>Eurotiomycetes</taxon>
        <taxon>Chaetothyriomycetidae</taxon>
        <taxon>Chaetothyriales</taxon>
        <taxon>Trichomeriaceae</taxon>
        <taxon>Knufia</taxon>
    </lineage>
</organism>
<dbReference type="AlphaFoldDB" id="A0AAN8I796"/>
<protein>
    <submittedName>
        <fullName evidence="1">Uncharacterized protein</fullName>
    </submittedName>
</protein>
<proteinExistence type="predicted"/>
<sequence length="219" mass="24656">MAPSEYYHTKGEVILRGRFLDVYHHHNIDNPTLQLLMHNEKNPLKIAKHIRDAGWLVEQESYDNVCELVRAVSVLRRNARRVDDVLSSGVPAMFQKVLTALQKKEMYAADVSVAVKEKVKQKSAKDKQKGTEFAVKKALINADNVTTTAPMAKANEVKTTIAKTTTENNDMEDNDWVVVEHGDDEEAGEDDFLVTEERLDTKKVNAKPCVLKGNEGPLR</sequence>
<dbReference type="EMBL" id="JAKLMC020000016">
    <property type="protein sequence ID" value="KAK5952235.1"/>
    <property type="molecule type" value="Genomic_DNA"/>
</dbReference>
<gene>
    <name evidence="1" type="ORF">OHC33_006708</name>
</gene>
<reference evidence="1 2" key="1">
    <citation type="submission" date="2022-12" db="EMBL/GenBank/DDBJ databases">
        <title>Genomic features and morphological characterization of a novel Knufia sp. strain isolated from spacecraft assembly facility.</title>
        <authorList>
            <person name="Teixeira M."/>
            <person name="Chander A.M."/>
            <person name="Stajich J.E."/>
            <person name="Venkateswaran K."/>
        </authorList>
    </citation>
    <scope>NUCLEOTIDE SEQUENCE [LARGE SCALE GENOMIC DNA]</scope>
    <source>
        <strain evidence="1 2">FJI-L2-BK-P2</strain>
    </source>
</reference>
<name>A0AAN8I796_9EURO</name>
<accession>A0AAN8I796</accession>